<sequence length="42" mass="4812">MKEKDALITHPISDRNSTFLALNELIDRLVTNTVRFLLFHAG</sequence>
<reference evidence="1 2" key="1">
    <citation type="journal article" date="2011" name="PLoS Pathog.">
        <title>Dynamic evolution of pathogenicity revealed by sequencing and comparative genomics of 19 Pseudomonas syringae isolates.</title>
        <authorList>
            <person name="Baltrus D.A."/>
            <person name="Nishimura M.T."/>
            <person name="Romanchuk A."/>
            <person name="Chang J.H."/>
            <person name="Mukhtar M.S."/>
            <person name="Cherkis K."/>
            <person name="Roach J."/>
            <person name="Grant S.R."/>
            <person name="Jones C.D."/>
            <person name="Dangl J.L."/>
        </authorList>
    </citation>
    <scope>NUCLEOTIDE SEQUENCE [LARGE SCALE GENOMIC DNA]</scope>
    <source>
        <strain evidence="2">M301072PT</strain>
    </source>
</reference>
<gene>
    <name evidence="1" type="ORF">PSYJA_08223</name>
</gene>
<name>F3FFG6_PSESX</name>
<dbReference type="AlphaFoldDB" id="F3FFG6"/>
<proteinExistence type="predicted"/>
<organism evidence="1 2">
    <name type="scientific">Pseudomonas syringae pv. japonica str. M301072</name>
    <dbReference type="NCBI Taxonomy" id="629262"/>
    <lineage>
        <taxon>Bacteria</taxon>
        <taxon>Pseudomonadati</taxon>
        <taxon>Pseudomonadota</taxon>
        <taxon>Gammaproteobacteria</taxon>
        <taxon>Pseudomonadales</taxon>
        <taxon>Pseudomonadaceae</taxon>
        <taxon>Pseudomonas</taxon>
        <taxon>Pseudomonas syringae</taxon>
    </lineage>
</organism>
<comment type="caution">
    <text evidence="1">The sequence shown here is derived from an EMBL/GenBank/DDBJ whole genome shotgun (WGS) entry which is preliminary data.</text>
</comment>
<evidence type="ECO:0000313" key="2">
    <source>
        <dbReference type="Proteomes" id="UP000004471"/>
    </source>
</evidence>
<dbReference type="EMBL" id="AEAH01000360">
    <property type="protein sequence ID" value="EGH28952.1"/>
    <property type="molecule type" value="Genomic_DNA"/>
</dbReference>
<protein>
    <submittedName>
        <fullName evidence="1">Uncharacterized protein</fullName>
    </submittedName>
</protein>
<dbReference type="HOGENOM" id="CLU_3256667_0_0_6"/>
<accession>F3FFG6</accession>
<evidence type="ECO:0000313" key="1">
    <source>
        <dbReference type="EMBL" id="EGH28952.1"/>
    </source>
</evidence>
<dbReference type="Proteomes" id="UP000004471">
    <property type="component" value="Unassembled WGS sequence"/>
</dbReference>